<protein>
    <recommendedName>
        <fullName evidence="1">MULE transposase domain-containing protein</fullName>
    </recommendedName>
</protein>
<dbReference type="EMBL" id="OX465086">
    <property type="protein sequence ID" value="CAI9264168.1"/>
    <property type="molecule type" value="Genomic_DNA"/>
</dbReference>
<dbReference type="InterPro" id="IPR018289">
    <property type="entry name" value="MULE_transposase_dom"/>
</dbReference>
<dbReference type="PANTHER" id="PTHR31973">
    <property type="entry name" value="POLYPROTEIN, PUTATIVE-RELATED"/>
    <property type="match status" value="1"/>
</dbReference>
<reference evidence="2" key="1">
    <citation type="submission" date="2023-04" db="EMBL/GenBank/DDBJ databases">
        <authorList>
            <person name="Vijverberg K."/>
            <person name="Xiong W."/>
            <person name="Schranz E."/>
        </authorList>
    </citation>
    <scope>NUCLEOTIDE SEQUENCE</scope>
</reference>
<organism evidence="2 3">
    <name type="scientific">Lactuca saligna</name>
    <name type="common">Willowleaf lettuce</name>
    <dbReference type="NCBI Taxonomy" id="75948"/>
    <lineage>
        <taxon>Eukaryota</taxon>
        <taxon>Viridiplantae</taxon>
        <taxon>Streptophyta</taxon>
        <taxon>Embryophyta</taxon>
        <taxon>Tracheophyta</taxon>
        <taxon>Spermatophyta</taxon>
        <taxon>Magnoliopsida</taxon>
        <taxon>eudicotyledons</taxon>
        <taxon>Gunneridae</taxon>
        <taxon>Pentapetalae</taxon>
        <taxon>asterids</taxon>
        <taxon>campanulids</taxon>
        <taxon>Asterales</taxon>
        <taxon>Asteraceae</taxon>
        <taxon>Cichorioideae</taxon>
        <taxon>Cichorieae</taxon>
        <taxon>Lactucinae</taxon>
        <taxon>Lactuca</taxon>
    </lineage>
</organism>
<dbReference type="PANTHER" id="PTHR31973:SF189">
    <property type="entry name" value="TRANSPOSASE, MUDR, PLANT, MULE TRANSPOSASE DOMAIN PROTEIN-RELATED"/>
    <property type="match status" value="1"/>
</dbReference>
<accession>A0AA35YAK8</accession>
<sequence>MGRDANNNIYPITWAVVNVENKVYCKWFLDILMDDLGGGNGSGLTIISDEHKGLLEVVKERIPEVEHRQCARHIYANFKKKFDGEHYKKLFWAAVNSTTIPQFEEAMDAIKKLNPNTYDHLIEREPKYWSKAFFVEGS</sequence>
<gene>
    <name evidence="2" type="ORF">LSALG_LOCUS4830</name>
</gene>
<evidence type="ECO:0000313" key="2">
    <source>
        <dbReference type="EMBL" id="CAI9264168.1"/>
    </source>
</evidence>
<evidence type="ECO:0000259" key="1">
    <source>
        <dbReference type="Pfam" id="PF10551"/>
    </source>
</evidence>
<dbReference type="AlphaFoldDB" id="A0AA35YAK8"/>
<keyword evidence="3" id="KW-1185">Reference proteome</keyword>
<feature type="domain" description="MULE transposase" evidence="1">
    <location>
        <begin position="1"/>
        <end position="77"/>
    </location>
</feature>
<evidence type="ECO:0000313" key="3">
    <source>
        <dbReference type="Proteomes" id="UP001177003"/>
    </source>
</evidence>
<proteinExistence type="predicted"/>
<dbReference type="Proteomes" id="UP001177003">
    <property type="component" value="Chromosome 0"/>
</dbReference>
<name>A0AA35YAK8_LACSI</name>
<dbReference type="Pfam" id="PF10551">
    <property type="entry name" value="MULE"/>
    <property type="match status" value="1"/>
</dbReference>